<evidence type="ECO:0000313" key="2">
    <source>
        <dbReference type="EMBL" id="AVR55353.1"/>
    </source>
</evidence>
<evidence type="ECO:0000256" key="1">
    <source>
        <dbReference type="SAM" id="MobiDB-lite"/>
    </source>
</evidence>
<sequence>MMNKNLFAKLENKSGYSRTNEEEVLNPYVNFHNHFNTQALFDTLVAESIQMRGVKCYYVPREYVKPDYVFGEDLQSKFTKAWQFAAYINSFEGYEGANTFYSKFGMQVNDEVTLSINPGLFKHQVNGQEPKEGDLIYFPMDNSLFEISWVEPYDPFYQAGRNAIRKITAEKFIYSGEQLKPELQRNDGINIPEFSELDLDPIHELDGLSDINEVPYQEVDQMNDEADKDVKQYEVVNGTGSPKVEPPRNRPPANHVASPFDDGFML</sequence>
<feature type="region of interest" description="Disordered" evidence="1">
    <location>
        <begin position="236"/>
        <end position="266"/>
    </location>
</feature>
<reference evidence="2 3" key="1">
    <citation type="submission" date="2018-02" db="EMBL/GenBank/DDBJ databases">
        <title>Isolation, characterization and genome analysis of lytic bacteriophages against Enterobacter cloacae.</title>
        <authorList>
            <person name="Ramesh N."/>
            <person name="Prasanth M."/>
            <person name="Tamhankar A.J."/>
            <person name="Lundborg C.S."/>
        </authorList>
    </citation>
    <scope>NUCLEOTIDE SEQUENCE [LARGE SCALE GENOMIC DNA]</scope>
</reference>
<organism evidence="2 3">
    <name type="scientific">Enterobacter phage myPSH1140</name>
    <dbReference type="NCBI Taxonomy" id="2108137"/>
    <lineage>
        <taxon>Viruses</taxon>
        <taxon>Duplodnaviria</taxon>
        <taxon>Heunggongvirae</taxon>
        <taxon>Uroviricota</taxon>
        <taxon>Caudoviricetes</taxon>
        <taxon>Pantevenvirales</taxon>
        <taxon>Straboviridae</taxon>
        <taxon>Tevenvirinae</taxon>
        <taxon>Karamvirus</taxon>
        <taxon>Karamvirus mypsh1140</taxon>
    </lineage>
</organism>
<protein>
    <submittedName>
        <fullName evidence="2">Neck protein</fullName>
    </submittedName>
</protein>
<dbReference type="InterPro" id="IPR021674">
    <property type="entry name" value="Phage_T4_Gp14_neck-protein"/>
</dbReference>
<proteinExistence type="predicted"/>
<dbReference type="EMBL" id="MG999954">
    <property type="protein sequence ID" value="AVR55353.1"/>
    <property type="molecule type" value="Genomic_DNA"/>
</dbReference>
<keyword evidence="3" id="KW-1185">Reference proteome</keyword>
<name>A0A2R3ZX97_9CAUD</name>
<gene>
    <name evidence="2" type="ORF">PSH1140_148</name>
</gene>
<evidence type="ECO:0000313" key="3">
    <source>
        <dbReference type="Proteomes" id="UP000244328"/>
    </source>
</evidence>
<dbReference type="Pfam" id="PF11649">
    <property type="entry name" value="T4_neck-protein"/>
    <property type="match status" value="1"/>
</dbReference>
<accession>A0A2R3ZX97</accession>
<dbReference type="Proteomes" id="UP000244328">
    <property type="component" value="Segment"/>
</dbReference>